<keyword evidence="1" id="KW-0862">Zinc</keyword>
<evidence type="ECO:0000313" key="4">
    <source>
        <dbReference type="EMBL" id="CAG2258028.1"/>
    </source>
</evidence>
<dbReference type="OrthoDB" id="6115307at2759"/>
<feature type="compositionally biased region" description="Basic residues" evidence="2">
    <location>
        <begin position="369"/>
        <end position="383"/>
    </location>
</feature>
<keyword evidence="1" id="KW-0863">Zinc-finger</keyword>
<proteinExistence type="predicted"/>
<feature type="compositionally biased region" description="Polar residues" evidence="2">
    <location>
        <begin position="177"/>
        <end position="196"/>
    </location>
</feature>
<dbReference type="PROSITE" id="PS50157">
    <property type="entry name" value="ZINC_FINGER_C2H2_2"/>
    <property type="match status" value="1"/>
</dbReference>
<feature type="region of interest" description="Disordered" evidence="2">
    <location>
        <begin position="281"/>
        <end position="413"/>
    </location>
</feature>
<dbReference type="InterPro" id="IPR013087">
    <property type="entry name" value="Znf_C2H2_type"/>
</dbReference>
<feature type="compositionally biased region" description="Basic residues" evidence="2">
    <location>
        <begin position="302"/>
        <end position="311"/>
    </location>
</feature>
<feature type="compositionally biased region" description="Basic and acidic residues" evidence="2">
    <location>
        <begin position="103"/>
        <end position="121"/>
    </location>
</feature>
<dbReference type="SMART" id="SM00355">
    <property type="entry name" value="ZnF_C2H2"/>
    <property type="match status" value="4"/>
</dbReference>
<dbReference type="GO" id="GO:0008270">
    <property type="term" value="F:zinc ion binding"/>
    <property type="evidence" value="ECO:0007669"/>
    <property type="project" value="UniProtKB-KW"/>
</dbReference>
<feature type="region of interest" description="Disordered" evidence="2">
    <location>
        <begin position="95"/>
        <end position="204"/>
    </location>
</feature>
<feature type="domain" description="C2H2-type" evidence="3">
    <location>
        <begin position="714"/>
        <end position="741"/>
    </location>
</feature>
<evidence type="ECO:0000256" key="2">
    <source>
        <dbReference type="SAM" id="MobiDB-lite"/>
    </source>
</evidence>
<reference evidence="4" key="1">
    <citation type="submission" date="2021-03" db="EMBL/GenBank/DDBJ databases">
        <authorList>
            <person name="Bekaert M."/>
        </authorList>
    </citation>
    <scope>NUCLEOTIDE SEQUENCE</scope>
</reference>
<evidence type="ECO:0000259" key="3">
    <source>
        <dbReference type="PROSITE" id="PS50157"/>
    </source>
</evidence>
<feature type="region of interest" description="Disordered" evidence="2">
    <location>
        <begin position="450"/>
        <end position="549"/>
    </location>
</feature>
<name>A0A8S3VR00_MYTED</name>
<accession>A0A8S3VR00</accession>
<comment type="caution">
    <text evidence="4">The sequence shown here is derived from an EMBL/GenBank/DDBJ whole genome shotgun (WGS) entry which is preliminary data.</text>
</comment>
<keyword evidence="1" id="KW-0479">Metal-binding</keyword>
<feature type="region of interest" description="Disordered" evidence="2">
    <location>
        <begin position="232"/>
        <end position="265"/>
    </location>
</feature>
<dbReference type="Proteomes" id="UP000683360">
    <property type="component" value="Unassembled WGS sequence"/>
</dbReference>
<sequence length="811" mass="93586">MQLLSWCVLKILKQEEHPHKWVLSTPIGMSRNWIDRGEQMRYSGRYPINEMWNTRQSLMNDLRRNLTLNKYLTSIERKCSDFVFEKRNKRSNWKRSATCTVSKDPEDKVLEDKSQERREPEDSSGYFNDDPNVDISSEIENETSTSKPTNTEFIIKEEPSPEQFDINTEYSELDINSPGNLEKNQSDQIESQTEESNLLPIPNLNIEIKSEESYETEQTMYTKDVEDCVTEENPFDFQEISQPKCDEIDSGLDKKSESGTKTKNCKEKSITYKDFVRSVSKLVSDSESSKSEKIQNSGKICGKLKKTKKVKSPNSKKDGDVDKTIRSTRSSIKGKKVHNVEKNRTKKEEEKKVRNKTERTTATNTLKLNKQKTKSKSRYSTRSQRKEKDSEEESVHEEPSASISKQKEYPKRKILCPADEDIPLAKYTKLLHHNEETKVKDLLKGATDFDKAIPYSPDSCAHSNDKTEKDVDKSKTNQIDKSDSESKVKKMKKESSLQTSLILINDSDSDKQQNTTNQTASRKLDSLNNNTDIKQEKSSSHVQGEETWSSSHENDQLWEYLKCDFCDFMVSKKKEQSYQLMEEHLESTKHNAASIVKISISDGELKPVFVKKEHAILLSLEKATILPYCPTCCTVMPSIWTVQLHAKYKHGENSNYDKDKYCLGKIENVVNIPIPRKINVCKKCGLKKNNIQEHWETHNHFPYDLPSSNQIAQFSCSACNRYFDSFSSALSHAVAHEKHDKLQNDGVIITYITKSEQVLTLLPREKTLSNGRALEILNQAKLANKQGQWTRAQRKEFEMMAVDWKRCFKQY</sequence>
<feature type="compositionally biased region" description="Basic and acidic residues" evidence="2">
    <location>
        <begin position="463"/>
        <end position="488"/>
    </location>
</feature>
<feature type="compositionally biased region" description="Low complexity" evidence="2">
    <location>
        <begin position="135"/>
        <end position="146"/>
    </location>
</feature>
<feature type="compositionally biased region" description="Polar residues" evidence="2">
    <location>
        <begin position="512"/>
        <end position="532"/>
    </location>
</feature>
<keyword evidence="5" id="KW-1185">Reference proteome</keyword>
<evidence type="ECO:0000256" key="1">
    <source>
        <dbReference type="PROSITE-ProRule" id="PRU00042"/>
    </source>
</evidence>
<feature type="compositionally biased region" description="Basic and acidic residues" evidence="2">
    <location>
        <begin position="315"/>
        <end position="325"/>
    </location>
</feature>
<feature type="compositionally biased region" description="Polar residues" evidence="2">
    <location>
        <begin position="540"/>
        <end position="549"/>
    </location>
</feature>
<feature type="compositionally biased region" description="Basic and acidic residues" evidence="2">
    <location>
        <begin position="244"/>
        <end position="265"/>
    </location>
</feature>
<dbReference type="PROSITE" id="PS00028">
    <property type="entry name" value="ZINC_FINGER_C2H2_1"/>
    <property type="match status" value="1"/>
</dbReference>
<evidence type="ECO:0000313" key="5">
    <source>
        <dbReference type="Proteomes" id="UP000683360"/>
    </source>
</evidence>
<dbReference type="AlphaFoldDB" id="A0A8S3VR00"/>
<dbReference type="EMBL" id="CAJPWZ010003335">
    <property type="protein sequence ID" value="CAG2258028.1"/>
    <property type="molecule type" value="Genomic_DNA"/>
</dbReference>
<gene>
    <name evidence="4" type="ORF">MEDL_69250</name>
</gene>
<protein>
    <recommendedName>
        <fullName evidence="3">C2H2-type domain-containing protein</fullName>
    </recommendedName>
</protein>
<feature type="compositionally biased region" description="Basic and acidic residues" evidence="2">
    <location>
        <begin position="338"/>
        <end position="359"/>
    </location>
</feature>
<organism evidence="4 5">
    <name type="scientific">Mytilus edulis</name>
    <name type="common">Blue mussel</name>
    <dbReference type="NCBI Taxonomy" id="6550"/>
    <lineage>
        <taxon>Eukaryota</taxon>
        <taxon>Metazoa</taxon>
        <taxon>Spiralia</taxon>
        <taxon>Lophotrochozoa</taxon>
        <taxon>Mollusca</taxon>
        <taxon>Bivalvia</taxon>
        <taxon>Autobranchia</taxon>
        <taxon>Pteriomorphia</taxon>
        <taxon>Mytilida</taxon>
        <taxon>Mytiloidea</taxon>
        <taxon>Mytilidae</taxon>
        <taxon>Mytilinae</taxon>
        <taxon>Mytilus</taxon>
    </lineage>
</organism>